<organism evidence="1 2">
    <name type="scientific">Paenochrobactrum glaciei</name>
    <dbReference type="NCBI Taxonomy" id="486407"/>
    <lineage>
        <taxon>Bacteria</taxon>
        <taxon>Pseudomonadati</taxon>
        <taxon>Pseudomonadota</taxon>
        <taxon>Alphaproteobacteria</taxon>
        <taxon>Hyphomicrobiales</taxon>
        <taxon>Brucellaceae</taxon>
        <taxon>Paenochrobactrum</taxon>
    </lineage>
</organism>
<sequence length="377" mass="40334">MVLMSDKDNNSTEHFKIVKPDPVTPVSDDVHTIRTAFDLIDALLKIITEAVAKKAEGDHTHDFAGVEGLEDELKEFRRKDEEINLGDLGDVLNPEDAQLNYVLAKTALGFAFRSALSVLGEHQHPMANIVGLQDVLNTFLAGAAGSLDGEIPVFQGTSGKAVGRGGVKLADLIASIASKLSTSGGRMSGTLQFIAELSSVTFGTASRSREYELYANVSDDNDYGMRLRRGGSYEHELIYGLGGTGDLQIQNGSLHVVGAGTSGSFYANGDIGGNVWLPWGHSTAFSAINSRIEQRAYDFAYLFGYSRTADYLVSDVFPIWSLVLGKVDHVNPVAGQTVVGGGQLIIANSNGKTFGGGTYMAMVTGGRGEVLYWKRNA</sequence>
<name>A0ABN1FYD4_9HYPH</name>
<keyword evidence="2" id="KW-1185">Reference proteome</keyword>
<gene>
    <name evidence="1" type="ORF">GCM10008943_14010</name>
</gene>
<proteinExistence type="predicted"/>
<dbReference type="EMBL" id="BAAADE010000002">
    <property type="protein sequence ID" value="GAA0600016.1"/>
    <property type="molecule type" value="Genomic_DNA"/>
</dbReference>
<accession>A0ABN1FYD4</accession>
<evidence type="ECO:0000313" key="2">
    <source>
        <dbReference type="Proteomes" id="UP001424441"/>
    </source>
</evidence>
<evidence type="ECO:0000313" key="1">
    <source>
        <dbReference type="EMBL" id="GAA0600016.1"/>
    </source>
</evidence>
<reference evidence="1 2" key="1">
    <citation type="journal article" date="2019" name="Int. J. Syst. Evol. Microbiol.">
        <title>The Global Catalogue of Microorganisms (GCM) 10K type strain sequencing project: providing services to taxonomists for standard genome sequencing and annotation.</title>
        <authorList>
            <consortium name="The Broad Institute Genomics Platform"/>
            <consortium name="The Broad Institute Genome Sequencing Center for Infectious Disease"/>
            <person name="Wu L."/>
            <person name="Ma J."/>
        </authorList>
    </citation>
    <scope>NUCLEOTIDE SEQUENCE [LARGE SCALE GENOMIC DNA]</scope>
    <source>
        <strain evidence="1 2">JCM 15115</strain>
    </source>
</reference>
<protein>
    <submittedName>
        <fullName evidence="1">Uncharacterized protein</fullName>
    </submittedName>
</protein>
<comment type="caution">
    <text evidence="1">The sequence shown here is derived from an EMBL/GenBank/DDBJ whole genome shotgun (WGS) entry which is preliminary data.</text>
</comment>
<dbReference type="Proteomes" id="UP001424441">
    <property type="component" value="Unassembled WGS sequence"/>
</dbReference>